<dbReference type="EMBL" id="QRDQ01000007">
    <property type="protein sequence ID" value="RED26186.1"/>
    <property type="molecule type" value="Genomic_DNA"/>
</dbReference>
<keyword evidence="2" id="KW-0472">Membrane</keyword>
<sequence length="270" mass="32188">MIKEFLVSFKENLETKSSNPFFGTLIIIWFLKNWELFYTLFNFDNKTTLHTKKNFIFDHFKKLPLIENIFICILKAFFVLLISYCLINISRLIINFFEKKVTPLMYKWTDKTSIVLKSIYDISEEERKKLEKRVDEERSSRIKLQDEYDKLEQKLSALLLKQQEQIIQNSKNDFQDSDKSYPSINKEKSKLDLIYEKFKKENTTTDFQTIVDNILNDIVMNDRSSEVKQFISLGLIERDTHDGGNKYYFKLTTNGKDLSERLLIDSLKQN</sequence>
<proteinExistence type="predicted"/>
<name>A0A3D9FYY1_9FLAO</name>
<keyword evidence="4" id="KW-1185">Reference proteome</keyword>
<feature type="transmembrane region" description="Helical" evidence="2">
    <location>
        <begin position="63"/>
        <end position="87"/>
    </location>
</feature>
<evidence type="ECO:0000256" key="1">
    <source>
        <dbReference type="SAM" id="Coils"/>
    </source>
</evidence>
<evidence type="ECO:0000256" key="2">
    <source>
        <dbReference type="SAM" id="Phobius"/>
    </source>
</evidence>
<reference evidence="3 4" key="1">
    <citation type="submission" date="2018-07" db="EMBL/GenBank/DDBJ databases">
        <title>Genomic Encyclopedia of Archaeal and Bacterial Type Strains, Phase II (KMG-II): from individual species to whole genera.</title>
        <authorList>
            <person name="Goeker M."/>
        </authorList>
    </citation>
    <scope>NUCLEOTIDE SEQUENCE [LARGE SCALE GENOMIC DNA]</scope>
    <source>
        <strain evidence="3 4">DSM 25795</strain>
    </source>
</reference>
<dbReference type="RefSeq" id="WP_115886308.1">
    <property type="nucleotide sequence ID" value="NZ_QRDQ01000007.1"/>
</dbReference>
<dbReference type="Proteomes" id="UP000257004">
    <property type="component" value="Unassembled WGS sequence"/>
</dbReference>
<evidence type="ECO:0000313" key="3">
    <source>
        <dbReference type="EMBL" id="RED26186.1"/>
    </source>
</evidence>
<feature type="coiled-coil region" evidence="1">
    <location>
        <begin position="120"/>
        <end position="161"/>
    </location>
</feature>
<keyword evidence="1" id="KW-0175">Coiled coil</keyword>
<protein>
    <submittedName>
        <fullName evidence="3">Uncharacterized protein</fullName>
    </submittedName>
</protein>
<dbReference type="OrthoDB" id="1332755at2"/>
<dbReference type="AlphaFoldDB" id="A0A3D9FYY1"/>
<gene>
    <name evidence="3" type="ORF">BD847_0099</name>
</gene>
<accession>A0A3D9FYY1</accession>
<organism evidence="3 4">
    <name type="scientific">Flavobacterium cutihirudinis</name>
    <dbReference type="NCBI Taxonomy" id="1265740"/>
    <lineage>
        <taxon>Bacteria</taxon>
        <taxon>Pseudomonadati</taxon>
        <taxon>Bacteroidota</taxon>
        <taxon>Flavobacteriia</taxon>
        <taxon>Flavobacteriales</taxon>
        <taxon>Flavobacteriaceae</taxon>
        <taxon>Flavobacterium</taxon>
    </lineage>
</organism>
<feature type="transmembrane region" description="Helical" evidence="2">
    <location>
        <begin position="21"/>
        <end position="43"/>
    </location>
</feature>
<comment type="caution">
    <text evidence="3">The sequence shown here is derived from an EMBL/GenBank/DDBJ whole genome shotgun (WGS) entry which is preliminary data.</text>
</comment>
<keyword evidence="2" id="KW-0812">Transmembrane</keyword>
<keyword evidence="2" id="KW-1133">Transmembrane helix</keyword>
<evidence type="ECO:0000313" key="4">
    <source>
        <dbReference type="Proteomes" id="UP000257004"/>
    </source>
</evidence>